<dbReference type="Gene3D" id="2.60.120.10">
    <property type="entry name" value="Jelly Rolls"/>
    <property type="match status" value="1"/>
</dbReference>
<protein>
    <submittedName>
        <fullName evidence="2">Uncharacterized protein</fullName>
    </submittedName>
</protein>
<feature type="chain" id="PRO_5016975231" evidence="1">
    <location>
        <begin position="21"/>
        <end position="120"/>
    </location>
</feature>
<reference evidence="2 3" key="1">
    <citation type="submission" date="2017-02" db="EMBL/GenBank/DDBJ databases">
        <title>Legionella quilivanii strain from human: case report and whole genome sequencing analysis.</title>
        <authorList>
            <person name="Lalancette C."/>
            <person name="Leduc J.-M."/>
            <person name="Levesque S."/>
            <person name="Fournier E."/>
            <person name="Saoud J."/>
            <person name="Faucher S.P."/>
            <person name="Bernard K."/>
            <person name="Martineau C."/>
            <person name="Longtin J."/>
        </authorList>
    </citation>
    <scope>NUCLEOTIDE SEQUENCE [LARGE SCALE GENOMIC DNA]</scope>
    <source>
        <strain evidence="2 3">ID143958</strain>
    </source>
</reference>
<evidence type="ECO:0000256" key="1">
    <source>
        <dbReference type="SAM" id="SignalP"/>
    </source>
</evidence>
<sequence>MKKKLWFGWVLSLCSFSLMAGECKTSRENYFENEDAKAWITTLCPEDILAYHSHQFPRVIVPQEDGSLQVVYRSGEKRIIQLKKSIPLFLDTAQGQELHQDINIGKTALHILVIELRKKS</sequence>
<dbReference type="AlphaFoldDB" id="A0A364LNA1"/>
<dbReference type="EMBL" id="MVJN01000001">
    <property type="protein sequence ID" value="RAP38532.1"/>
    <property type="molecule type" value="Genomic_DNA"/>
</dbReference>
<keyword evidence="1" id="KW-0732">Signal</keyword>
<evidence type="ECO:0000313" key="3">
    <source>
        <dbReference type="Proteomes" id="UP000249458"/>
    </source>
</evidence>
<gene>
    <name evidence="2" type="ORF">B1207_01205</name>
</gene>
<proteinExistence type="predicted"/>
<organism evidence="2 3">
    <name type="scientific">Legionella quinlivanii</name>
    <dbReference type="NCBI Taxonomy" id="45073"/>
    <lineage>
        <taxon>Bacteria</taxon>
        <taxon>Pseudomonadati</taxon>
        <taxon>Pseudomonadota</taxon>
        <taxon>Gammaproteobacteria</taxon>
        <taxon>Legionellales</taxon>
        <taxon>Legionellaceae</taxon>
        <taxon>Legionella</taxon>
    </lineage>
</organism>
<accession>A0A364LNA1</accession>
<comment type="caution">
    <text evidence="2">The sequence shown here is derived from an EMBL/GenBank/DDBJ whole genome shotgun (WGS) entry which is preliminary data.</text>
</comment>
<name>A0A364LNA1_9GAMM</name>
<feature type="signal peptide" evidence="1">
    <location>
        <begin position="1"/>
        <end position="20"/>
    </location>
</feature>
<dbReference type="InterPro" id="IPR014710">
    <property type="entry name" value="RmlC-like_jellyroll"/>
</dbReference>
<dbReference type="Proteomes" id="UP000249458">
    <property type="component" value="Unassembled WGS sequence"/>
</dbReference>
<dbReference type="RefSeq" id="WP_112218175.1">
    <property type="nucleotide sequence ID" value="NZ_MVJN01000001.1"/>
</dbReference>
<evidence type="ECO:0000313" key="2">
    <source>
        <dbReference type="EMBL" id="RAP38532.1"/>
    </source>
</evidence>